<dbReference type="Gene3D" id="3.20.20.70">
    <property type="entry name" value="Aldolase class I"/>
    <property type="match status" value="1"/>
</dbReference>
<keyword evidence="4 7" id="KW-0324">Glycolysis</keyword>
<evidence type="ECO:0000256" key="6">
    <source>
        <dbReference type="ARBA" id="ARBA00044762"/>
    </source>
</evidence>
<evidence type="ECO:0000256" key="2">
    <source>
        <dbReference type="ARBA" id="ARBA00022432"/>
    </source>
</evidence>
<keyword evidence="3 7" id="KW-0963">Cytoplasm</keyword>
<dbReference type="PROSITE" id="PS51440">
    <property type="entry name" value="TIM_2"/>
    <property type="match status" value="1"/>
</dbReference>
<dbReference type="InterPro" id="IPR013785">
    <property type="entry name" value="Aldolase_TIM"/>
</dbReference>
<feature type="active site" description="Electrophile" evidence="7">
    <location>
        <position position="95"/>
    </location>
</feature>
<evidence type="ECO:0000313" key="8">
    <source>
        <dbReference type="EMBL" id="QNO44246.1"/>
    </source>
</evidence>
<evidence type="ECO:0000256" key="7">
    <source>
        <dbReference type="HAMAP-Rule" id="MF_00147"/>
    </source>
</evidence>
<accession>A0A7G9Y9R3</accession>
<comment type="pathway">
    <text evidence="7">Carbohydrate degradation; glycolysis; D-glyceraldehyde 3-phosphate from glycerone phosphate: step 1/1.</text>
</comment>
<dbReference type="GO" id="GO:0005737">
    <property type="term" value="C:cytoplasm"/>
    <property type="evidence" value="ECO:0007669"/>
    <property type="project" value="UniProtKB-SubCell"/>
</dbReference>
<comment type="similarity">
    <text evidence="7">Belongs to the triosephosphate isomerase family.</text>
</comment>
<feature type="binding site" evidence="7">
    <location>
        <begin position="12"/>
        <end position="14"/>
    </location>
    <ligand>
        <name>substrate</name>
    </ligand>
</feature>
<feature type="binding site" evidence="7">
    <location>
        <position position="183"/>
    </location>
    <ligand>
        <name>substrate</name>
    </ligand>
</feature>
<dbReference type="UniPathway" id="UPA00109">
    <property type="reaction ID" value="UER00189"/>
</dbReference>
<comment type="pathway">
    <text evidence="7">Carbohydrate biosynthesis; gluconeogenesis.</text>
</comment>
<evidence type="ECO:0000256" key="4">
    <source>
        <dbReference type="ARBA" id="ARBA00023152"/>
    </source>
</evidence>
<proteinExistence type="inferred from homology"/>
<dbReference type="GO" id="GO:0004807">
    <property type="term" value="F:triose-phosphate isomerase activity"/>
    <property type="evidence" value="ECO:0007669"/>
    <property type="project" value="UniProtKB-UniRule"/>
</dbReference>
<comment type="function">
    <text evidence="7">Involved in the gluconeogenesis. Catalyzes stereospecifically the conversion of dihydroxyacetone phosphate (DHAP) to D-glyceraldehyde-3-phosphate (G3P).</text>
</comment>
<dbReference type="FunFam" id="3.20.20.70:FF:000223">
    <property type="entry name" value="Triosephosphate isomerase"/>
    <property type="match status" value="1"/>
</dbReference>
<keyword evidence="2 7" id="KW-0312">Gluconeogenesis</keyword>
<dbReference type="EC" id="5.3.1.1" evidence="7"/>
<comment type="subcellular location">
    <subcellularLocation>
        <location evidence="7">Cytoplasm</location>
    </subcellularLocation>
</comment>
<feature type="binding site" evidence="7">
    <location>
        <position position="148"/>
    </location>
    <ligand>
        <name>substrate</name>
    </ligand>
</feature>
<dbReference type="CDD" id="cd00311">
    <property type="entry name" value="TIM"/>
    <property type="match status" value="1"/>
</dbReference>
<dbReference type="SUPFAM" id="SSF51351">
    <property type="entry name" value="Triosephosphate isomerase (TIM)"/>
    <property type="match status" value="1"/>
</dbReference>
<dbReference type="InterPro" id="IPR000652">
    <property type="entry name" value="Triosephosphate_isomerase"/>
</dbReference>
<name>A0A7G9Y9R3_9EURY</name>
<comment type="subunit">
    <text evidence="6 7">Homotetramer; dimer of dimers.</text>
</comment>
<organism evidence="9">
    <name type="scientific">Candidatus Methanogaster sp. ANME-2c ERB4</name>
    <dbReference type="NCBI Taxonomy" id="2759911"/>
    <lineage>
        <taxon>Archaea</taxon>
        <taxon>Methanobacteriati</taxon>
        <taxon>Methanobacteriota</taxon>
        <taxon>Stenosarchaea group</taxon>
        <taxon>Methanomicrobia</taxon>
        <taxon>Methanosarcinales</taxon>
        <taxon>ANME-2 cluster</taxon>
        <taxon>Candidatus Methanogasteraceae</taxon>
        <taxon>Candidatus Methanogaster</taxon>
    </lineage>
</organism>
<dbReference type="NCBIfam" id="TIGR00419">
    <property type="entry name" value="tim"/>
    <property type="match status" value="1"/>
</dbReference>
<evidence type="ECO:0000256" key="3">
    <source>
        <dbReference type="ARBA" id="ARBA00022490"/>
    </source>
</evidence>
<dbReference type="GO" id="GO:0006096">
    <property type="term" value="P:glycolytic process"/>
    <property type="evidence" value="ECO:0007669"/>
    <property type="project" value="UniProtKB-UniRule"/>
</dbReference>
<dbReference type="AlphaFoldDB" id="A0A7G9Y9R3"/>
<evidence type="ECO:0000256" key="1">
    <source>
        <dbReference type="ARBA" id="ARBA00019397"/>
    </source>
</evidence>
<dbReference type="NCBIfam" id="NF003302">
    <property type="entry name" value="PRK04302.1"/>
    <property type="match status" value="1"/>
</dbReference>
<dbReference type="InterPro" id="IPR022891">
    <property type="entry name" value="Triosephosphate_isomerase_arc"/>
</dbReference>
<feature type="binding site" evidence="7">
    <location>
        <begin position="204"/>
        <end position="205"/>
    </location>
    <ligand>
        <name>substrate</name>
    </ligand>
</feature>
<keyword evidence="5 7" id="KW-0413">Isomerase</keyword>
<evidence type="ECO:0000313" key="9">
    <source>
        <dbReference type="EMBL" id="QNO44747.1"/>
    </source>
</evidence>
<dbReference type="EMBL" id="MT631009">
    <property type="protein sequence ID" value="QNO44747.1"/>
    <property type="molecule type" value="Genomic_DNA"/>
</dbReference>
<protein>
    <recommendedName>
        <fullName evidence="1 7">Triosephosphate isomerase</fullName>
        <shortName evidence="7">TIM</shortName>
        <shortName evidence="7">TPI</shortName>
        <ecNumber evidence="7">5.3.1.1</ecNumber>
    </recommendedName>
    <alternativeName>
        <fullName evidence="7">Triose-phosphate isomerase</fullName>
    </alternativeName>
</protein>
<dbReference type="Pfam" id="PF00121">
    <property type="entry name" value="TIM"/>
    <property type="match status" value="1"/>
</dbReference>
<dbReference type="UniPathway" id="UPA00138"/>
<dbReference type="InterPro" id="IPR035990">
    <property type="entry name" value="TIM_sf"/>
</dbReference>
<reference evidence="9" key="1">
    <citation type="submission" date="2020-06" db="EMBL/GenBank/DDBJ databases">
        <title>Unique genomic features of the anaerobic methanotrophic archaea.</title>
        <authorList>
            <person name="Chadwick G.L."/>
            <person name="Skennerton C.T."/>
            <person name="Laso-Perez R."/>
            <person name="Leu A.O."/>
            <person name="Speth D.R."/>
            <person name="Yu H."/>
            <person name="Morgan-Lang C."/>
            <person name="Hatzenpichler R."/>
            <person name="Goudeau D."/>
            <person name="Malmstrom R."/>
            <person name="Brazelton W.J."/>
            <person name="Woyke T."/>
            <person name="Hallam S.J."/>
            <person name="Tyson G.W."/>
            <person name="Wegener G."/>
            <person name="Boetius A."/>
            <person name="Orphan V."/>
        </authorList>
    </citation>
    <scope>NUCLEOTIDE SEQUENCE</scope>
</reference>
<dbReference type="GO" id="GO:0006094">
    <property type="term" value="P:gluconeogenesis"/>
    <property type="evidence" value="ECO:0007669"/>
    <property type="project" value="UniProtKB-UniRule"/>
</dbReference>
<dbReference type="HAMAP" id="MF_00147_A">
    <property type="entry name" value="TIM_A"/>
    <property type="match status" value="1"/>
</dbReference>
<gene>
    <name evidence="7 9" type="primary">tpiA</name>
    <name evidence="8" type="ORF">CFLLBDDB_00002</name>
    <name evidence="9" type="ORF">KLGCGMKP_00009</name>
</gene>
<evidence type="ECO:0000256" key="5">
    <source>
        <dbReference type="ARBA" id="ARBA00023235"/>
    </source>
</evidence>
<dbReference type="EMBL" id="MT630941">
    <property type="protein sequence ID" value="QNO44246.1"/>
    <property type="molecule type" value="Genomic_DNA"/>
</dbReference>
<comment type="catalytic activity">
    <reaction evidence="7">
        <text>D-glyceraldehyde 3-phosphate = dihydroxyacetone phosphate</text>
        <dbReference type="Rhea" id="RHEA:18585"/>
        <dbReference type="ChEBI" id="CHEBI:57642"/>
        <dbReference type="ChEBI" id="CHEBI:59776"/>
        <dbReference type="EC" id="5.3.1.1"/>
    </reaction>
</comment>
<feature type="active site" description="Proton acceptor" evidence="7">
    <location>
        <position position="143"/>
    </location>
</feature>
<sequence>MKQLKTPLVVLNFKTYIEATGKNAVRLAEMCSNVSRDAGITIIAVPQLSDIRPVAETGIPVFAQHIDGASAGSGTGHVLAEAVRDAGAIGTLINHSERRLTLAEIDAAIQAARRTGIATIVCSNNIATTKAAAALKPDFVAIEPPELIGTGIPVSTADPGIVSGAVDAALGIDPDVPVLCGAGISKGEDMTAALELGAKGVLLASGIVRAPDPKAALMDLVSEI</sequence>